<evidence type="ECO:0000256" key="11">
    <source>
        <dbReference type="ARBA" id="ARBA00023180"/>
    </source>
</evidence>
<comment type="pathway">
    <text evidence="2">Protein modification; protein glycosylation.</text>
</comment>
<evidence type="ECO:0000256" key="2">
    <source>
        <dbReference type="ARBA" id="ARBA00004922"/>
    </source>
</evidence>
<keyword evidence="11" id="KW-0325">Glycoprotein</keyword>
<evidence type="ECO:0000256" key="12">
    <source>
        <dbReference type="RuleBase" id="RU003832"/>
    </source>
</evidence>
<proteinExistence type="inferred from homology"/>
<dbReference type="Proteomes" id="UP000783686">
    <property type="component" value="Unassembled WGS sequence"/>
</dbReference>
<dbReference type="PANTHER" id="PTHR48438:SF1">
    <property type="entry name" value="ALPHA-(1,3)-FUCOSYLTRANSFERASE C-RELATED"/>
    <property type="match status" value="1"/>
</dbReference>
<dbReference type="EMBL" id="CAJFCW020000002">
    <property type="protein sequence ID" value="CAG9096677.1"/>
    <property type="molecule type" value="Genomic_DNA"/>
</dbReference>
<protein>
    <recommendedName>
        <fullName evidence="12">Fucosyltransferase</fullName>
        <ecNumber evidence="12">2.4.1.-</ecNumber>
    </recommendedName>
</protein>
<evidence type="ECO:0000256" key="9">
    <source>
        <dbReference type="ARBA" id="ARBA00023034"/>
    </source>
</evidence>
<dbReference type="InterPro" id="IPR001503">
    <property type="entry name" value="Glyco_trans_10"/>
</dbReference>
<evidence type="ECO:0000259" key="13">
    <source>
        <dbReference type="Pfam" id="PF00852"/>
    </source>
</evidence>
<gene>
    <name evidence="15" type="ORF">BOKJ2_LOCUS4368</name>
</gene>
<organism evidence="15 16">
    <name type="scientific">Bursaphelenchus okinawaensis</name>
    <dbReference type="NCBI Taxonomy" id="465554"/>
    <lineage>
        <taxon>Eukaryota</taxon>
        <taxon>Metazoa</taxon>
        <taxon>Ecdysozoa</taxon>
        <taxon>Nematoda</taxon>
        <taxon>Chromadorea</taxon>
        <taxon>Rhabditida</taxon>
        <taxon>Tylenchina</taxon>
        <taxon>Tylenchomorpha</taxon>
        <taxon>Aphelenchoidea</taxon>
        <taxon>Aphelenchoididae</taxon>
        <taxon>Bursaphelenchus</taxon>
    </lineage>
</organism>
<evidence type="ECO:0000256" key="6">
    <source>
        <dbReference type="ARBA" id="ARBA00022692"/>
    </source>
</evidence>
<dbReference type="Proteomes" id="UP000614601">
    <property type="component" value="Unassembled WGS sequence"/>
</dbReference>
<evidence type="ECO:0000256" key="7">
    <source>
        <dbReference type="ARBA" id="ARBA00022968"/>
    </source>
</evidence>
<dbReference type="OrthoDB" id="5912041at2759"/>
<evidence type="ECO:0000313" key="15">
    <source>
        <dbReference type="EMBL" id="CAD5212567.1"/>
    </source>
</evidence>
<comment type="caution">
    <text evidence="15">The sequence shown here is derived from an EMBL/GenBank/DDBJ whole genome shotgun (WGS) entry which is preliminary data.</text>
</comment>
<keyword evidence="9 12" id="KW-0333">Golgi apparatus</keyword>
<keyword evidence="5 12" id="KW-0808">Transferase</keyword>
<keyword evidence="8 12" id="KW-1133">Transmembrane helix</keyword>
<keyword evidence="6 12" id="KW-0812">Transmembrane</keyword>
<dbReference type="GO" id="GO:0008417">
    <property type="term" value="F:fucosyltransferase activity"/>
    <property type="evidence" value="ECO:0007669"/>
    <property type="project" value="InterPro"/>
</dbReference>
<evidence type="ECO:0000256" key="10">
    <source>
        <dbReference type="ARBA" id="ARBA00023136"/>
    </source>
</evidence>
<reference evidence="15" key="1">
    <citation type="submission" date="2020-09" db="EMBL/GenBank/DDBJ databases">
        <authorList>
            <person name="Kikuchi T."/>
        </authorList>
    </citation>
    <scope>NUCLEOTIDE SEQUENCE</scope>
    <source>
        <strain evidence="15">SH1</strain>
    </source>
</reference>
<dbReference type="UniPathway" id="UPA00378"/>
<keyword evidence="10 12" id="KW-0472">Membrane</keyword>
<dbReference type="PANTHER" id="PTHR48438">
    <property type="entry name" value="ALPHA-(1,3)-FUCOSYLTRANSFERASE C-RELATED"/>
    <property type="match status" value="1"/>
</dbReference>
<dbReference type="GO" id="GO:0032580">
    <property type="term" value="C:Golgi cisterna membrane"/>
    <property type="evidence" value="ECO:0007669"/>
    <property type="project" value="UniProtKB-SubCell"/>
</dbReference>
<dbReference type="PROSITE" id="PS51257">
    <property type="entry name" value="PROKAR_LIPOPROTEIN"/>
    <property type="match status" value="1"/>
</dbReference>
<evidence type="ECO:0000259" key="14">
    <source>
        <dbReference type="Pfam" id="PF17039"/>
    </source>
</evidence>
<keyword evidence="16" id="KW-1185">Reference proteome</keyword>
<dbReference type="AlphaFoldDB" id="A0A811K943"/>
<dbReference type="InterPro" id="IPR031481">
    <property type="entry name" value="Glyco_tran_10_N"/>
</dbReference>
<evidence type="ECO:0000256" key="4">
    <source>
        <dbReference type="ARBA" id="ARBA00022676"/>
    </source>
</evidence>
<evidence type="ECO:0000256" key="8">
    <source>
        <dbReference type="ARBA" id="ARBA00022989"/>
    </source>
</evidence>
<keyword evidence="4 12" id="KW-0328">Glycosyltransferase</keyword>
<feature type="domain" description="Fucosyltransferase C-terminal" evidence="13">
    <location>
        <begin position="202"/>
        <end position="363"/>
    </location>
</feature>
<evidence type="ECO:0000313" key="16">
    <source>
        <dbReference type="Proteomes" id="UP000614601"/>
    </source>
</evidence>
<sequence>MDSKIDTDSLSESKKTSFISFASLCLTVSCFALVVLFLHWYDEGEGFVRSSYYLLRSQEIFQNLVEQPIQNVTKRNDTVVVLLWTSFFSSNTYFWPLSLNCEYNCTFTHDRQLLPNASLVVFHIRDTNSRDLPRNSTAAKAFFSLESPYNTYFSRPGVPYGYFNYSMTYMEDSDIPQGYEYKWEETFNDTSKSIEEIREIISKKKHLALIADSNCNTKSRREDLLIALSSQVNITRVGSCAKRSCDNNCLKKHIASHHFYLAFENSICQDYATEKFFRFTQFIVPVVLKRSVVPKRIPQNVFIAVDDFNNVAEFVHYLKKVASNHTLYERYFDWSINKKVPDNYDEKFDSMCHLCKTAHLLPQKHISDYRQILNVKNQCDERFVYKFLEKSKLKNRK</sequence>
<feature type="transmembrane region" description="Helical" evidence="12">
    <location>
        <begin position="21"/>
        <end position="41"/>
    </location>
</feature>
<dbReference type="InterPro" id="IPR038577">
    <property type="entry name" value="GT10-like_C_sf"/>
</dbReference>
<evidence type="ECO:0000256" key="5">
    <source>
        <dbReference type="ARBA" id="ARBA00022679"/>
    </source>
</evidence>
<dbReference type="Pfam" id="PF00852">
    <property type="entry name" value="Glyco_transf_10"/>
    <property type="match status" value="1"/>
</dbReference>
<dbReference type="SUPFAM" id="SSF53756">
    <property type="entry name" value="UDP-Glycosyltransferase/glycogen phosphorylase"/>
    <property type="match status" value="1"/>
</dbReference>
<dbReference type="Pfam" id="PF17039">
    <property type="entry name" value="Glyco_tran_10_N"/>
    <property type="match status" value="1"/>
</dbReference>
<evidence type="ECO:0000256" key="3">
    <source>
        <dbReference type="ARBA" id="ARBA00008919"/>
    </source>
</evidence>
<dbReference type="Gene3D" id="3.40.50.11660">
    <property type="entry name" value="Glycosyl transferase family 10, C-terminal domain"/>
    <property type="match status" value="1"/>
</dbReference>
<dbReference type="InterPro" id="IPR055270">
    <property type="entry name" value="Glyco_tran_10_C"/>
</dbReference>
<name>A0A811K943_9BILA</name>
<keyword evidence="7" id="KW-0735">Signal-anchor</keyword>
<accession>A0A811K943</accession>
<comment type="subcellular location">
    <subcellularLocation>
        <location evidence="1 12">Golgi apparatus</location>
        <location evidence="1 12">Golgi stack membrane</location>
        <topology evidence="1 12">Single-pass type II membrane protein</topology>
    </subcellularLocation>
</comment>
<comment type="similarity">
    <text evidence="3 12">Belongs to the glycosyltransferase 10 family.</text>
</comment>
<dbReference type="EC" id="2.4.1.-" evidence="12"/>
<evidence type="ECO:0000256" key="1">
    <source>
        <dbReference type="ARBA" id="ARBA00004447"/>
    </source>
</evidence>
<dbReference type="EMBL" id="CAJFDH010000002">
    <property type="protein sequence ID" value="CAD5212567.1"/>
    <property type="molecule type" value="Genomic_DNA"/>
</dbReference>
<feature type="domain" description="Fucosyltransferase N-terminal" evidence="14">
    <location>
        <begin position="77"/>
        <end position="179"/>
    </location>
</feature>
<dbReference type="FunFam" id="3.40.50.11660:FF:000002">
    <property type="entry name" value="Alpha-(1,3)-fucosyltransferase"/>
    <property type="match status" value="1"/>
</dbReference>